<dbReference type="PANTHER" id="PTHR10015">
    <property type="entry name" value="HEAT SHOCK TRANSCRIPTION FACTOR"/>
    <property type="match status" value="1"/>
</dbReference>
<accession>A0A843VCI0</accession>
<evidence type="ECO:0000256" key="9">
    <source>
        <dbReference type="RuleBase" id="RU004020"/>
    </source>
</evidence>
<evidence type="ECO:0000313" key="13">
    <source>
        <dbReference type="EMBL" id="MQL92237.1"/>
    </source>
</evidence>
<feature type="domain" description="HSF-type DNA-binding" evidence="12">
    <location>
        <begin position="77"/>
        <end position="101"/>
    </location>
</feature>
<dbReference type="GO" id="GO:0034605">
    <property type="term" value="P:cellular response to heat"/>
    <property type="evidence" value="ECO:0007669"/>
    <property type="project" value="TreeGrafter"/>
</dbReference>
<comment type="subcellular location">
    <subcellularLocation>
        <location evidence="1">Nucleus</location>
    </subcellularLocation>
</comment>
<keyword evidence="4" id="KW-0805">Transcription regulation</keyword>
<dbReference type="OrthoDB" id="60033at2759"/>
<dbReference type="SMART" id="SM00415">
    <property type="entry name" value="HSF"/>
    <property type="match status" value="1"/>
</dbReference>
<feature type="coiled-coil region" evidence="10">
    <location>
        <begin position="169"/>
        <end position="196"/>
    </location>
</feature>
<dbReference type="AlphaFoldDB" id="A0A843VCI0"/>
<keyword evidence="6" id="KW-0238">DNA-binding</keyword>
<dbReference type="GO" id="GO:0005634">
    <property type="term" value="C:nucleus"/>
    <property type="evidence" value="ECO:0007669"/>
    <property type="project" value="UniProtKB-SubCell"/>
</dbReference>
<dbReference type="InterPro" id="IPR036388">
    <property type="entry name" value="WH-like_DNA-bd_sf"/>
</dbReference>
<evidence type="ECO:0000256" key="10">
    <source>
        <dbReference type="SAM" id="Coils"/>
    </source>
</evidence>
<keyword evidence="8" id="KW-0539">Nucleus</keyword>
<gene>
    <name evidence="13" type="ORF">Taro_024861</name>
</gene>
<feature type="region of interest" description="Disordered" evidence="11">
    <location>
        <begin position="228"/>
        <end position="248"/>
    </location>
</feature>
<name>A0A843VCI0_COLES</name>
<sequence>MEGRVGGGAKEEVEADAGGAPSTPRPMAGLNQAGPPPFLTKTFEMVEDPETDAVVSWSSGRNSFVVWDAHAFATTLLPKYFKHSNFSSFIRQLNTYGFRKVDPDRWEFANEAFLGGQKQLLKTIRRRRNPPQSAQQPRAAQACVELGQFGLETEMACLQRDRSMLMAEIVRLRQHHESSRAQLLSLEERLQGTERKQRQMMAFLARALSNPSFFQQLAHRSGEQLKQLEGAGRKRRLPSNSGVEDLQGVGQEAAAVVPEMETLLNAMSNEGSISDRDREGELLLSPGVPDPADMNEAVWEEILGGQELELDGVPVEGEELWPEEEDLAARPYEWGEAVEDLVEQIGYLGSSEP</sequence>
<keyword evidence="10" id="KW-0175">Coiled coil</keyword>
<evidence type="ECO:0000256" key="11">
    <source>
        <dbReference type="SAM" id="MobiDB-lite"/>
    </source>
</evidence>
<dbReference type="Pfam" id="PF00447">
    <property type="entry name" value="HSF_DNA-bind"/>
    <property type="match status" value="1"/>
</dbReference>
<dbReference type="FunFam" id="1.10.10.10:FF:000057">
    <property type="entry name" value="Heat shock transcription factor 1"/>
    <property type="match status" value="1"/>
</dbReference>
<dbReference type="PRINTS" id="PR00056">
    <property type="entry name" value="HSFDOMAIN"/>
</dbReference>
<evidence type="ECO:0000256" key="8">
    <source>
        <dbReference type="ARBA" id="ARBA00023242"/>
    </source>
</evidence>
<organism evidence="13 14">
    <name type="scientific">Colocasia esculenta</name>
    <name type="common">Wild taro</name>
    <name type="synonym">Arum esculentum</name>
    <dbReference type="NCBI Taxonomy" id="4460"/>
    <lineage>
        <taxon>Eukaryota</taxon>
        <taxon>Viridiplantae</taxon>
        <taxon>Streptophyta</taxon>
        <taxon>Embryophyta</taxon>
        <taxon>Tracheophyta</taxon>
        <taxon>Spermatophyta</taxon>
        <taxon>Magnoliopsida</taxon>
        <taxon>Liliopsida</taxon>
        <taxon>Araceae</taxon>
        <taxon>Aroideae</taxon>
        <taxon>Colocasieae</taxon>
        <taxon>Colocasia</taxon>
    </lineage>
</organism>
<dbReference type="SUPFAM" id="SSF46785">
    <property type="entry name" value="Winged helix' DNA-binding domain"/>
    <property type="match status" value="1"/>
</dbReference>
<evidence type="ECO:0000256" key="2">
    <source>
        <dbReference type="ARBA" id="ARBA00011233"/>
    </source>
</evidence>
<keyword evidence="3" id="KW-0597">Phosphoprotein</keyword>
<dbReference type="InterPro" id="IPR000232">
    <property type="entry name" value="HSF_DNA-bd"/>
</dbReference>
<dbReference type="GO" id="GO:0006357">
    <property type="term" value="P:regulation of transcription by RNA polymerase II"/>
    <property type="evidence" value="ECO:0007669"/>
    <property type="project" value="TreeGrafter"/>
</dbReference>
<comment type="similarity">
    <text evidence="9">Belongs to the HSF family.</text>
</comment>
<dbReference type="EMBL" id="NMUH01001426">
    <property type="protein sequence ID" value="MQL92237.1"/>
    <property type="molecule type" value="Genomic_DNA"/>
</dbReference>
<evidence type="ECO:0000256" key="6">
    <source>
        <dbReference type="ARBA" id="ARBA00023125"/>
    </source>
</evidence>
<reference evidence="13" key="1">
    <citation type="submission" date="2017-07" db="EMBL/GenBank/DDBJ databases">
        <title>Taro Niue Genome Assembly and Annotation.</title>
        <authorList>
            <person name="Atibalentja N."/>
            <person name="Keating K."/>
            <person name="Fields C.J."/>
        </authorList>
    </citation>
    <scope>NUCLEOTIDE SEQUENCE</scope>
    <source>
        <strain evidence="13">Niue_2</strain>
        <tissue evidence="13">Leaf</tissue>
    </source>
</reference>
<dbReference type="InterPro" id="IPR036390">
    <property type="entry name" value="WH_DNA-bd_sf"/>
</dbReference>
<dbReference type="GO" id="GO:0003700">
    <property type="term" value="F:DNA-binding transcription factor activity"/>
    <property type="evidence" value="ECO:0007669"/>
    <property type="project" value="InterPro"/>
</dbReference>
<evidence type="ECO:0000256" key="1">
    <source>
        <dbReference type="ARBA" id="ARBA00004123"/>
    </source>
</evidence>
<dbReference type="Proteomes" id="UP000652761">
    <property type="component" value="Unassembled WGS sequence"/>
</dbReference>
<comment type="caution">
    <text evidence="13">The sequence shown here is derived from an EMBL/GenBank/DDBJ whole genome shotgun (WGS) entry which is preliminary data.</text>
</comment>
<protein>
    <recommendedName>
        <fullName evidence="12">HSF-type DNA-binding domain-containing protein</fullName>
    </recommendedName>
</protein>
<evidence type="ECO:0000256" key="5">
    <source>
        <dbReference type="ARBA" id="ARBA00023016"/>
    </source>
</evidence>
<evidence type="ECO:0000259" key="12">
    <source>
        <dbReference type="PROSITE" id="PS00434"/>
    </source>
</evidence>
<keyword evidence="7" id="KW-0804">Transcription</keyword>
<dbReference type="Gene3D" id="1.10.10.10">
    <property type="entry name" value="Winged helix-like DNA-binding domain superfamily/Winged helix DNA-binding domain"/>
    <property type="match status" value="1"/>
</dbReference>
<feature type="region of interest" description="Disordered" evidence="11">
    <location>
        <begin position="1"/>
        <end position="36"/>
    </location>
</feature>
<proteinExistence type="inferred from homology"/>
<dbReference type="GO" id="GO:0000978">
    <property type="term" value="F:RNA polymerase II cis-regulatory region sequence-specific DNA binding"/>
    <property type="evidence" value="ECO:0007669"/>
    <property type="project" value="TreeGrafter"/>
</dbReference>
<dbReference type="PANTHER" id="PTHR10015:SF338">
    <property type="entry name" value="HEAT STRESS TRANSCRIPTION FACTOR A-2"/>
    <property type="match status" value="1"/>
</dbReference>
<evidence type="ECO:0000313" key="14">
    <source>
        <dbReference type="Proteomes" id="UP000652761"/>
    </source>
</evidence>
<evidence type="ECO:0000256" key="7">
    <source>
        <dbReference type="ARBA" id="ARBA00023163"/>
    </source>
</evidence>
<evidence type="ECO:0000256" key="3">
    <source>
        <dbReference type="ARBA" id="ARBA00022553"/>
    </source>
</evidence>
<comment type="subunit">
    <text evidence="2">Homotrimer.</text>
</comment>
<dbReference type="PROSITE" id="PS00434">
    <property type="entry name" value="HSF_DOMAIN"/>
    <property type="match status" value="1"/>
</dbReference>
<keyword evidence="14" id="KW-1185">Reference proteome</keyword>
<evidence type="ECO:0000256" key="4">
    <source>
        <dbReference type="ARBA" id="ARBA00023015"/>
    </source>
</evidence>
<keyword evidence="5" id="KW-0346">Stress response</keyword>